<accession>A0ABU0HP66</accession>
<keyword evidence="4" id="KW-1185">Reference proteome</keyword>
<dbReference type="InterPro" id="IPR006680">
    <property type="entry name" value="Amidohydro-rel"/>
</dbReference>
<reference evidence="3 4" key="1">
    <citation type="submission" date="2023-07" db="EMBL/GenBank/DDBJ databases">
        <title>Genomic Encyclopedia of Type Strains, Phase IV (KMG-IV): sequencing the most valuable type-strain genomes for metagenomic binning, comparative biology and taxonomic classification.</title>
        <authorList>
            <person name="Goeker M."/>
        </authorList>
    </citation>
    <scope>NUCLEOTIDE SEQUENCE [LARGE SCALE GENOMIC DNA]</scope>
    <source>
        <strain evidence="3 4">DSM 19562</strain>
    </source>
</reference>
<proteinExistence type="predicted"/>
<evidence type="ECO:0000313" key="4">
    <source>
        <dbReference type="Proteomes" id="UP001236369"/>
    </source>
</evidence>
<dbReference type="Gene3D" id="3.20.20.140">
    <property type="entry name" value="Metal-dependent hydrolases"/>
    <property type="match status" value="1"/>
</dbReference>
<dbReference type="PANTHER" id="PTHR35563">
    <property type="entry name" value="BARREL METAL-DEPENDENT HYDROLASE, PUTATIVE (AFU_ORTHOLOGUE AFUA_1G16240)-RELATED"/>
    <property type="match status" value="1"/>
</dbReference>
<comment type="caution">
    <text evidence="3">The sequence shown here is derived from an EMBL/GenBank/DDBJ whole genome shotgun (WGS) entry which is preliminary data.</text>
</comment>
<protein>
    <submittedName>
        <fullName evidence="3">TIM-barrel fold metal-dependent hydrolase</fullName>
    </submittedName>
</protein>
<gene>
    <name evidence="3" type="ORF">QO016_003247</name>
</gene>
<sequence length="290" mass="31250">MTAAADGLAVPNSAGTAPPASRPAPPDACDAHFHVLDPRFPSPDAWRPEGMTLADYGRLQTRIGTRRGVLVQAKYHRTDPACLLDALARMGGDGRGIAVVHPNVTDAELRRLHAGGVRGLRFSLWNPADTVTTIEMIAPLGPRIADLGWHVQLHLSAAQILDHAGLIARLPCSVVIDHMGRLPPRQGPDHPAFAAIARLVEGGRTWVKLSGAYLNTEDGPPDYADATRIARSFVRLAPERLVWGSDWPHVTEAHKPDDAVLFDLLSDWAGSGAARDRILVDNPATLYGFI</sequence>
<name>A0ABU0HP66_9HYPH</name>
<feature type="domain" description="Amidohydrolase-related" evidence="2">
    <location>
        <begin position="29"/>
        <end position="289"/>
    </location>
</feature>
<dbReference type="SUPFAM" id="SSF51556">
    <property type="entry name" value="Metallo-dependent hydrolases"/>
    <property type="match status" value="1"/>
</dbReference>
<evidence type="ECO:0000259" key="2">
    <source>
        <dbReference type="Pfam" id="PF04909"/>
    </source>
</evidence>
<dbReference type="Pfam" id="PF04909">
    <property type="entry name" value="Amidohydro_2"/>
    <property type="match status" value="1"/>
</dbReference>
<dbReference type="PANTHER" id="PTHR35563:SF2">
    <property type="entry name" value="BARREL METAL-DEPENDENT HYDROLASE, PUTATIVE (AFU_ORTHOLOGUE AFUA_1G16240)-RELATED"/>
    <property type="match status" value="1"/>
</dbReference>
<evidence type="ECO:0000313" key="3">
    <source>
        <dbReference type="EMBL" id="MDQ0443742.1"/>
    </source>
</evidence>
<organism evidence="3 4">
    <name type="scientific">Methylobacterium persicinum</name>
    <dbReference type="NCBI Taxonomy" id="374426"/>
    <lineage>
        <taxon>Bacteria</taxon>
        <taxon>Pseudomonadati</taxon>
        <taxon>Pseudomonadota</taxon>
        <taxon>Alphaproteobacteria</taxon>
        <taxon>Hyphomicrobiales</taxon>
        <taxon>Methylobacteriaceae</taxon>
        <taxon>Methylobacterium</taxon>
    </lineage>
</organism>
<dbReference type="RefSeq" id="WP_238252385.1">
    <property type="nucleotide sequence ID" value="NZ_BPQX01000055.1"/>
</dbReference>
<evidence type="ECO:0000256" key="1">
    <source>
        <dbReference type="SAM" id="MobiDB-lite"/>
    </source>
</evidence>
<dbReference type="GO" id="GO:0016787">
    <property type="term" value="F:hydrolase activity"/>
    <property type="evidence" value="ECO:0007669"/>
    <property type="project" value="UniProtKB-KW"/>
</dbReference>
<dbReference type="EMBL" id="JAUSVV010000007">
    <property type="protein sequence ID" value="MDQ0443742.1"/>
    <property type="molecule type" value="Genomic_DNA"/>
</dbReference>
<keyword evidence="3" id="KW-0378">Hydrolase</keyword>
<dbReference type="InterPro" id="IPR052358">
    <property type="entry name" value="Aro_Compnd_Degr_Hydrolases"/>
</dbReference>
<dbReference type="Proteomes" id="UP001236369">
    <property type="component" value="Unassembled WGS sequence"/>
</dbReference>
<feature type="region of interest" description="Disordered" evidence="1">
    <location>
        <begin position="1"/>
        <end position="28"/>
    </location>
</feature>
<dbReference type="InterPro" id="IPR032466">
    <property type="entry name" value="Metal_Hydrolase"/>
</dbReference>